<evidence type="ECO:0000313" key="1">
    <source>
        <dbReference type="EMBL" id="MDH0144696.1"/>
    </source>
</evidence>
<dbReference type="EMBL" id="JAODZF010000022">
    <property type="protein sequence ID" value="MDH0144696.1"/>
    <property type="molecule type" value="Genomic_DNA"/>
</dbReference>
<sequence length="99" mass="11286">MGGQVCAITHPVDLRERIIGITPVAERIDGWLPARREGEILKWLEASGRADEPWLAIDDQAWQFTRHRDRRIACVFYDGLTDAIEAQLRDRLAETSGEN</sequence>
<name>A0AB73I3A5_AQUAC</name>
<comment type="caution">
    <text evidence="1">The sequence shown here is derived from an EMBL/GenBank/DDBJ whole genome shotgun (WGS) entry which is preliminary data.</text>
</comment>
<accession>A0AB73I3A5</accession>
<organism evidence="1 2">
    <name type="scientific">Aquipseudomonas alcaligenes</name>
    <name type="common">Pseudomonas alcaligenes</name>
    <dbReference type="NCBI Taxonomy" id="43263"/>
    <lineage>
        <taxon>Bacteria</taxon>
        <taxon>Pseudomonadati</taxon>
        <taxon>Pseudomonadota</taxon>
        <taxon>Gammaproteobacteria</taxon>
        <taxon>Pseudomonadales</taxon>
        <taxon>Pseudomonadaceae</taxon>
        <taxon>Aquipseudomonas</taxon>
    </lineage>
</organism>
<reference evidence="1" key="1">
    <citation type="submission" date="2022-09" db="EMBL/GenBank/DDBJ databases">
        <title>Intensive care unit water sources are persistently colonized with multi-drug resistant bacteria and are the site of extensive horizontal gene transfer of antibiotic resistance genes.</title>
        <authorList>
            <person name="Diorio-Toth L."/>
        </authorList>
    </citation>
    <scope>NUCLEOTIDE SEQUENCE</scope>
    <source>
        <strain evidence="1">GD04146</strain>
    </source>
</reference>
<gene>
    <name evidence="1" type="ORF">N7380_20480</name>
</gene>
<dbReference type="AlphaFoldDB" id="A0AB73I3A5"/>
<protein>
    <submittedName>
        <fullName evidence="1">HAD domain-containing protein</fullName>
    </submittedName>
</protein>
<proteinExistence type="predicted"/>
<dbReference type="Proteomes" id="UP001158058">
    <property type="component" value="Unassembled WGS sequence"/>
</dbReference>
<dbReference type="RefSeq" id="WP_280003552.1">
    <property type="nucleotide sequence ID" value="NZ_JAODZF010000022.1"/>
</dbReference>
<evidence type="ECO:0000313" key="2">
    <source>
        <dbReference type="Proteomes" id="UP001158058"/>
    </source>
</evidence>
<dbReference type="Pfam" id="PF18143">
    <property type="entry name" value="HAD_SAK_2"/>
    <property type="match status" value="1"/>
</dbReference>